<dbReference type="GO" id="GO:0043448">
    <property type="term" value="P:alkane catabolic process"/>
    <property type="evidence" value="ECO:0007669"/>
    <property type="project" value="TreeGrafter"/>
</dbReference>
<dbReference type="AlphaFoldDB" id="A0A1H7WEC6"/>
<dbReference type="PANTHER" id="PTHR39335">
    <property type="entry name" value="BLL4220 PROTEIN"/>
    <property type="match status" value="1"/>
</dbReference>
<feature type="signal peptide" evidence="1">
    <location>
        <begin position="1"/>
        <end position="24"/>
    </location>
</feature>
<proteinExistence type="predicted"/>
<evidence type="ECO:0000313" key="3">
    <source>
        <dbReference type="Proteomes" id="UP000199421"/>
    </source>
</evidence>
<feature type="chain" id="PRO_5011440009" description="Secreted repeat protein with Y-X4-D motif" evidence="1">
    <location>
        <begin position="25"/>
        <end position="282"/>
    </location>
</feature>
<protein>
    <recommendedName>
        <fullName evidence="4">Secreted repeat protein with Y-X4-D motif</fullName>
    </recommendedName>
</protein>
<reference evidence="3" key="1">
    <citation type="submission" date="2016-10" db="EMBL/GenBank/DDBJ databases">
        <authorList>
            <person name="Varghese N."/>
            <person name="Submissions S."/>
        </authorList>
    </citation>
    <scope>NUCLEOTIDE SEQUENCE [LARGE SCALE GENOMIC DNA]</scope>
    <source>
        <strain evidence="3">DSM 18733</strain>
    </source>
</reference>
<dbReference type="InterPro" id="IPR005297">
    <property type="entry name" value="Lipoprotein_repeat"/>
</dbReference>
<name>A0A1H7WEC6_OLID1</name>
<organism evidence="2 3">
    <name type="scientific">Olivibacter domesticus</name>
    <name type="common">Pseudosphingobacterium domesticum</name>
    <dbReference type="NCBI Taxonomy" id="407022"/>
    <lineage>
        <taxon>Bacteria</taxon>
        <taxon>Pseudomonadati</taxon>
        <taxon>Bacteroidota</taxon>
        <taxon>Sphingobacteriia</taxon>
        <taxon>Sphingobacteriales</taxon>
        <taxon>Sphingobacteriaceae</taxon>
        <taxon>Olivibacter</taxon>
    </lineage>
</organism>
<keyword evidence="1" id="KW-0732">Signal</keyword>
<evidence type="ECO:0000313" key="2">
    <source>
        <dbReference type="EMBL" id="SEM19831.1"/>
    </source>
</evidence>
<dbReference type="EMBL" id="FOAF01000008">
    <property type="protein sequence ID" value="SEM19831.1"/>
    <property type="molecule type" value="Genomic_DNA"/>
</dbReference>
<evidence type="ECO:0000256" key="1">
    <source>
        <dbReference type="SAM" id="SignalP"/>
    </source>
</evidence>
<dbReference type="STRING" id="407022.SAMN05661044_04539"/>
<evidence type="ECO:0008006" key="4">
    <source>
        <dbReference type="Google" id="ProtNLM"/>
    </source>
</evidence>
<sequence length="282" mass="31352">MFNMTYLVRLSFMSAFLFLLSACSKDDEQGPPNNENSGIQVQSSGNFGNVLTDKDGRTLYFFSLDANGSSACIDGCEAIWPVYYSAEASSDTEINQEDIDVITRADGSKQSTYKGWPLYYYASDEKAGDIKGDGVNSIWFVAKPDYVLMVVNNQLIGADGNHYKEDLSIGDGVTQYFTDNEGRTLYSFAPDKFNKNTFTKEDFSNDAIWPIYQTAVGPLPSIINKDLVASINVFGKTQLTYQGWPLYYFGQDMKRGDNKGVSFPQPRIWPIVNLNTAVAPAN</sequence>
<dbReference type="Proteomes" id="UP000199421">
    <property type="component" value="Unassembled WGS sequence"/>
</dbReference>
<dbReference type="PANTHER" id="PTHR39335:SF1">
    <property type="entry name" value="BLL4220 PROTEIN"/>
    <property type="match status" value="1"/>
</dbReference>
<keyword evidence="3" id="KW-1185">Reference proteome</keyword>
<gene>
    <name evidence="2" type="ORF">SAMN05661044_04539</name>
</gene>
<dbReference type="Pfam" id="PF03640">
    <property type="entry name" value="Lipoprotein_15"/>
    <property type="match status" value="3"/>
</dbReference>
<accession>A0A1H7WEC6</accession>